<dbReference type="EMBL" id="CADEBC010000545">
    <property type="protein sequence ID" value="CAB3251254.1"/>
    <property type="molecule type" value="Genomic_DNA"/>
</dbReference>
<reference evidence="1 2" key="1">
    <citation type="submission" date="2020-04" db="EMBL/GenBank/DDBJ databases">
        <authorList>
            <person name="Wallbank WR R."/>
            <person name="Pardo Diaz C."/>
            <person name="Kozak K."/>
            <person name="Martin S."/>
            <person name="Jiggins C."/>
            <person name="Moest M."/>
            <person name="Warren A I."/>
            <person name="Byers J.R.P. K."/>
            <person name="Montejo-Kovacevich G."/>
            <person name="Yen C E."/>
        </authorList>
    </citation>
    <scope>NUCLEOTIDE SEQUENCE [LARGE SCALE GENOMIC DNA]</scope>
</reference>
<protein>
    <recommendedName>
        <fullName evidence="3">Nuclease HARBI1</fullName>
    </recommendedName>
</protein>
<accession>A0A8S1B0P6</accession>
<keyword evidence="2" id="KW-1185">Reference proteome</keyword>
<evidence type="ECO:0000313" key="2">
    <source>
        <dbReference type="Proteomes" id="UP000494106"/>
    </source>
</evidence>
<dbReference type="AlphaFoldDB" id="A0A8S1B0P6"/>
<proteinExistence type="predicted"/>
<dbReference type="OrthoDB" id="7434799at2759"/>
<organism evidence="1 2">
    <name type="scientific">Arctia plantaginis</name>
    <name type="common">Wood tiger moth</name>
    <name type="synonym">Phalaena plantaginis</name>
    <dbReference type="NCBI Taxonomy" id="874455"/>
    <lineage>
        <taxon>Eukaryota</taxon>
        <taxon>Metazoa</taxon>
        <taxon>Ecdysozoa</taxon>
        <taxon>Arthropoda</taxon>
        <taxon>Hexapoda</taxon>
        <taxon>Insecta</taxon>
        <taxon>Pterygota</taxon>
        <taxon>Neoptera</taxon>
        <taxon>Endopterygota</taxon>
        <taxon>Lepidoptera</taxon>
        <taxon>Glossata</taxon>
        <taxon>Ditrysia</taxon>
        <taxon>Noctuoidea</taxon>
        <taxon>Erebidae</taxon>
        <taxon>Arctiinae</taxon>
        <taxon>Arctia</taxon>
    </lineage>
</organism>
<evidence type="ECO:0000313" key="1">
    <source>
        <dbReference type="EMBL" id="CAB3251254.1"/>
    </source>
</evidence>
<evidence type="ECO:0008006" key="3">
    <source>
        <dbReference type="Google" id="ProtNLM"/>
    </source>
</evidence>
<gene>
    <name evidence="1" type="ORF">APLA_LOCUS12934</name>
</gene>
<name>A0A8S1B0P6_ARCPL</name>
<comment type="caution">
    <text evidence="1">The sequence shown here is derived from an EMBL/GenBank/DDBJ whole genome shotgun (WGS) entry which is preliminary data.</text>
</comment>
<sequence>MTNKLTLFEFLECDIDDISSRKKCRRDLREDTDPLIAFEDEEFIKRYRLSKQLVLDLCEELGPMFRKPVRSTYLSVEIKILTALSFYGTGSYRRPIGDISAHSMAQQTVSSVIAEVTACIDSPNMRRKYIHFPQTPEERNKTRARANIPVPALSNEDMLREAQMQIAALDPDAVHTDNEALHQGVSTRSSLIRRLWSSVLS</sequence>
<dbReference type="Proteomes" id="UP000494106">
    <property type="component" value="Unassembled WGS sequence"/>
</dbReference>